<dbReference type="PANTHER" id="PTHR45947:SF3">
    <property type="entry name" value="SULFOQUINOVOSYL TRANSFERASE SQD2"/>
    <property type="match status" value="1"/>
</dbReference>
<accession>A0A6I1HVV2</accession>
<dbReference type="Proteomes" id="UP000468717">
    <property type="component" value="Unassembled WGS sequence"/>
</dbReference>
<protein>
    <submittedName>
        <fullName evidence="2">Glycosyltransferase</fullName>
    </submittedName>
</protein>
<gene>
    <name evidence="2" type="ORF">GCN75_27250</name>
</gene>
<dbReference type="Gene3D" id="3.40.50.2000">
    <property type="entry name" value="Glycogen Phosphorylase B"/>
    <property type="match status" value="2"/>
</dbReference>
<reference evidence="2 3" key="1">
    <citation type="submission" date="2019-10" db="EMBL/GenBank/DDBJ databases">
        <title>Three novel species isolated from a subtropical stream in China.</title>
        <authorList>
            <person name="Lu H."/>
        </authorList>
    </citation>
    <scope>NUCLEOTIDE SEQUENCE [LARGE SCALE GENOMIC DNA]</scope>
    <source>
        <strain evidence="2 3">FT13W</strain>
    </source>
</reference>
<dbReference type="EMBL" id="WFLI01000057">
    <property type="protein sequence ID" value="KAB8058808.1"/>
    <property type="molecule type" value="Genomic_DNA"/>
</dbReference>
<dbReference type="InterPro" id="IPR050194">
    <property type="entry name" value="Glycosyltransferase_grp1"/>
</dbReference>
<evidence type="ECO:0000259" key="1">
    <source>
        <dbReference type="Pfam" id="PF13439"/>
    </source>
</evidence>
<name>A0A6I1HVV2_9BURK</name>
<dbReference type="SUPFAM" id="SSF53756">
    <property type="entry name" value="UDP-Glycosyltransferase/glycogen phosphorylase"/>
    <property type="match status" value="1"/>
</dbReference>
<dbReference type="PANTHER" id="PTHR45947">
    <property type="entry name" value="SULFOQUINOVOSYL TRANSFERASE SQD2"/>
    <property type="match status" value="1"/>
</dbReference>
<dbReference type="InterPro" id="IPR028098">
    <property type="entry name" value="Glyco_trans_4-like_N"/>
</dbReference>
<feature type="domain" description="Glycosyltransferase subfamily 4-like N-terminal" evidence="1">
    <location>
        <begin position="31"/>
        <end position="210"/>
    </location>
</feature>
<evidence type="ECO:0000313" key="3">
    <source>
        <dbReference type="Proteomes" id="UP000468717"/>
    </source>
</evidence>
<dbReference type="GO" id="GO:0016758">
    <property type="term" value="F:hexosyltransferase activity"/>
    <property type="evidence" value="ECO:0007669"/>
    <property type="project" value="TreeGrafter"/>
</dbReference>
<dbReference type="AlphaFoldDB" id="A0A6I1HVV2"/>
<proteinExistence type="predicted"/>
<keyword evidence="2" id="KW-0808">Transferase</keyword>
<dbReference type="Pfam" id="PF13439">
    <property type="entry name" value="Glyco_transf_4"/>
    <property type="match status" value="1"/>
</dbReference>
<evidence type="ECO:0000313" key="2">
    <source>
        <dbReference type="EMBL" id="KAB8058808.1"/>
    </source>
</evidence>
<organism evidence="2 3">
    <name type="scientific">Janthinobacterium violaceinigrum</name>
    <dbReference type="NCBI Taxonomy" id="2654252"/>
    <lineage>
        <taxon>Bacteria</taxon>
        <taxon>Pseudomonadati</taxon>
        <taxon>Pseudomonadota</taxon>
        <taxon>Betaproteobacteria</taxon>
        <taxon>Burkholderiales</taxon>
        <taxon>Oxalobacteraceae</taxon>
        <taxon>Janthinobacterium</taxon>
    </lineage>
</organism>
<dbReference type="Pfam" id="PF13692">
    <property type="entry name" value="Glyco_trans_1_4"/>
    <property type="match status" value="1"/>
</dbReference>
<keyword evidence="3" id="KW-1185">Reference proteome</keyword>
<comment type="caution">
    <text evidence="2">The sequence shown here is derived from an EMBL/GenBank/DDBJ whole genome shotgun (WGS) entry which is preliminary data.</text>
</comment>
<sequence length="415" mass="45263">MRQVDGCPMPLKILQFVPESLPTFRADVAVLFGKYLPRHGVECDIVGMPTPASSAASATPAAQGFRSVRSGRFRHNRIARELAFQWTCLRALLAATRANCDAIQVRDMVPTGLMALLAARLKGIPFYYWVSFLISEGRIERARSSLAQRRTVRARLVLCKGLVERWLLYRVVLPRADHVFVQSDAMLELMRGHGIAAQRMSAVPMGVDTEVLGQQSIAECRPAGWESVPLLGYLGTLDQSRQLERLLDALLIVRQQLPDACLLLIGASDTPSDVDELLDYAQRAGLADAVRVTGWLPSSQAWPLLAGTDAALSYFPRGTIGDVCSPTKLLEYLALCLPAVGNDNPDQVRVLSDSQAGWLTASNPAAMAVAMTEILRDVPAARARALAGAPYIEAQRSYRVLAAELAQRYRALAAA</sequence>